<feature type="transmembrane region" description="Helical" evidence="7">
    <location>
        <begin position="95"/>
        <end position="124"/>
    </location>
</feature>
<evidence type="ECO:0000313" key="10">
    <source>
        <dbReference type="Proteomes" id="UP000242469"/>
    </source>
</evidence>
<keyword evidence="3 7" id="KW-0812">Transmembrane</keyword>
<dbReference type="EMBL" id="FNRJ01000022">
    <property type="protein sequence ID" value="SEB14322.1"/>
    <property type="molecule type" value="Genomic_DNA"/>
</dbReference>
<dbReference type="OrthoDB" id="9809303at2"/>
<reference evidence="10" key="1">
    <citation type="submission" date="2016-10" db="EMBL/GenBank/DDBJ databases">
        <authorList>
            <person name="Varghese N."/>
            <person name="Submissions S."/>
        </authorList>
    </citation>
    <scope>NUCLEOTIDE SEQUENCE [LARGE SCALE GENOMIC DNA]</scope>
    <source>
        <strain evidence="10">DSM 11526</strain>
    </source>
</reference>
<evidence type="ECO:0000256" key="7">
    <source>
        <dbReference type="SAM" id="Phobius"/>
    </source>
</evidence>
<evidence type="ECO:0000256" key="3">
    <source>
        <dbReference type="ARBA" id="ARBA00022692"/>
    </source>
</evidence>
<dbReference type="InterPro" id="IPR004680">
    <property type="entry name" value="Cit_transptr-like_dom"/>
</dbReference>
<feature type="transmembrane region" description="Helical" evidence="7">
    <location>
        <begin position="495"/>
        <end position="515"/>
    </location>
</feature>
<evidence type="ECO:0000259" key="8">
    <source>
        <dbReference type="PROSITE" id="PS51202"/>
    </source>
</evidence>
<feature type="transmembrane region" description="Helical" evidence="7">
    <location>
        <begin position="588"/>
        <end position="608"/>
    </location>
</feature>
<dbReference type="PROSITE" id="PS51202">
    <property type="entry name" value="RCK_C"/>
    <property type="match status" value="1"/>
</dbReference>
<dbReference type="STRING" id="1122198.SAMN02745729_12217"/>
<gene>
    <name evidence="9" type="ORF">SAMN02745729_12217</name>
</gene>
<dbReference type="AlphaFoldDB" id="A0A1H4H026"/>
<dbReference type="Pfam" id="PF02080">
    <property type="entry name" value="TrkA_C"/>
    <property type="match status" value="1"/>
</dbReference>
<feature type="transmembrane region" description="Helical" evidence="7">
    <location>
        <begin position="442"/>
        <end position="458"/>
    </location>
</feature>
<feature type="transmembrane region" description="Helical" evidence="7">
    <location>
        <begin position="418"/>
        <end position="436"/>
    </location>
</feature>
<dbReference type="GO" id="GO:0006813">
    <property type="term" value="P:potassium ion transport"/>
    <property type="evidence" value="ECO:0007669"/>
    <property type="project" value="InterPro"/>
</dbReference>
<dbReference type="Pfam" id="PF03600">
    <property type="entry name" value="CitMHS"/>
    <property type="match status" value="1"/>
</dbReference>
<dbReference type="Proteomes" id="UP000242469">
    <property type="component" value="Unassembled WGS sequence"/>
</dbReference>
<accession>A0A1H4H026</accession>
<evidence type="ECO:0000256" key="1">
    <source>
        <dbReference type="ARBA" id="ARBA00004141"/>
    </source>
</evidence>
<dbReference type="InterPro" id="IPR031312">
    <property type="entry name" value="Na/sul_symport_CS"/>
</dbReference>
<feature type="transmembrane region" description="Helical" evidence="7">
    <location>
        <begin position="550"/>
        <end position="576"/>
    </location>
</feature>
<name>A0A1H4H026_9GAMM</name>
<feature type="transmembrane region" description="Helical" evidence="7">
    <location>
        <begin position="175"/>
        <end position="197"/>
    </location>
</feature>
<comment type="subcellular location">
    <subcellularLocation>
        <location evidence="1">Membrane</location>
        <topology evidence="1">Multi-pass membrane protein</topology>
    </subcellularLocation>
</comment>
<dbReference type="SUPFAM" id="SSF116726">
    <property type="entry name" value="TrkA C-terminal domain-like"/>
    <property type="match status" value="2"/>
</dbReference>
<feature type="transmembrane region" description="Helical" evidence="7">
    <location>
        <begin position="465"/>
        <end position="483"/>
    </location>
</feature>
<evidence type="ECO:0000256" key="2">
    <source>
        <dbReference type="ARBA" id="ARBA00022448"/>
    </source>
</evidence>
<feature type="transmembrane region" description="Helical" evidence="7">
    <location>
        <begin position="136"/>
        <end position="155"/>
    </location>
</feature>
<dbReference type="GO" id="GO:0008324">
    <property type="term" value="F:monoatomic cation transmembrane transporter activity"/>
    <property type="evidence" value="ECO:0007669"/>
    <property type="project" value="InterPro"/>
</dbReference>
<feature type="transmembrane region" description="Helical" evidence="7">
    <location>
        <begin position="29"/>
        <end position="49"/>
    </location>
</feature>
<sequence length="610" mass="65037">MTPDMLFVFATLGITIALFVSDRIRMDLVALMVVVALALSGIITPAEAVAGFGEPVVIMIAALFVVGEALFRTGIAAAAGNWLLRMGGSSETRLLLFLLPVVALLSAFISSTGAVALLIPVVLSMARRSGMQPSQLLMPLAFAALIGGMLTLIGTPPNIIVSSQMRSAGLEPFGFFDFTPLGLAILIAGMGYLILVARKLLPERAQQLAENTAPGVAAISGRYALSRQLHKLMITPGSPLAQKTPAEAALRTEYDVTVIAISRSGGLLSSLVPVLSNTRMQYQDQDQDQLIVYADEARLEHLCETLKLKRMGFPAREISQLERRFGMAEVLLPPESPLCDRSIKEGHFRERYGLSVLGIRRDQAAMDTSFTETRLTPGDTLLLAGSWEQIRSLQGSRELVVLQTPAELEEIPTHGSRGPVALIILLAMLVCMTTGWLDNLSAILLAALAMILTGCVSLQESYRSLNATSLILIAGMLPLALAMERSGALAWVVEHLVSLVGDSSPLVLCASLFMLTSLLSQFISNTATTVLLAPIAITTAQLTGVNPEPVMMAVAIAASTAFATPIASPVNTLVLAPGNYRFADFARVGIPLQLLALALTLILTPLLFPF</sequence>
<evidence type="ECO:0000313" key="9">
    <source>
        <dbReference type="EMBL" id="SEB14322.1"/>
    </source>
</evidence>
<keyword evidence="10" id="KW-1185">Reference proteome</keyword>
<keyword evidence="2" id="KW-0813">Transport</keyword>
<keyword evidence="5 7" id="KW-1133">Transmembrane helix</keyword>
<dbReference type="RefSeq" id="WP_091827916.1">
    <property type="nucleotide sequence ID" value="NZ_FNRJ01000022.1"/>
</dbReference>
<feature type="domain" description="RCK C-terminal" evidence="8">
    <location>
        <begin position="315"/>
        <end position="399"/>
    </location>
</feature>
<dbReference type="InterPro" id="IPR006037">
    <property type="entry name" value="RCK_C"/>
</dbReference>
<keyword evidence="6 7" id="KW-0472">Membrane</keyword>
<dbReference type="InterPro" id="IPR036721">
    <property type="entry name" value="RCK_C_sf"/>
</dbReference>
<dbReference type="PANTHER" id="PTHR43652:SF1">
    <property type="entry name" value="RESPONSE REGULATOR"/>
    <property type="match status" value="1"/>
</dbReference>
<keyword evidence="4" id="KW-0677">Repeat</keyword>
<dbReference type="PROSITE" id="PS01271">
    <property type="entry name" value="NA_SULFATE"/>
    <property type="match status" value="1"/>
</dbReference>
<protein>
    <submittedName>
        <fullName evidence="9">Di-and tricarboxylate transporter</fullName>
    </submittedName>
</protein>
<feature type="transmembrane region" description="Helical" evidence="7">
    <location>
        <begin position="522"/>
        <end position="544"/>
    </location>
</feature>
<dbReference type="Gene3D" id="3.30.70.1450">
    <property type="entry name" value="Regulator of K+ conductance, C-terminal domain"/>
    <property type="match status" value="2"/>
</dbReference>
<dbReference type="PANTHER" id="PTHR43652">
    <property type="entry name" value="BASIC AMINO ACID ANTIPORTER YFCC-RELATED"/>
    <property type="match status" value="1"/>
</dbReference>
<evidence type="ECO:0000256" key="4">
    <source>
        <dbReference type="ARBA" id="ARBA00022737"/>
    </source>
</evidence>
<evidence type="ECO:0000256" key="6">
    <source>
        <dbReference type="ARBA" id="ARBA00023136"/>
    </source>
</evidence>
<evidence type="ECO:0000256" key="5">
    <source>
        <dbReference type="ARBA" id="ARBA00022989"/>
    </source>
</evidence>
<organism evidence="9 10">
    <name type="scientific">Marinobacterium iners DSM 11526</name>
    <dbReference type="NCBI Taxonomy" id="1122198"/>
    <lineage>
        <taxon>Bacteria</taxon>
        <taxon>Pseudomonadati</taxon>
        <taxon>Pseudomonadota</taxon>
        <taxon>Gammaproteobacteria</taxon>
        <taxon>Oceanospirillales</taxon>
        <taxon>Oceanospirillaceae</taxon>
        <taxon>Marinobacterium</taxon>
    </lineage>
</organism>
<feature type="transmembrane region" description="Helical" evidence="7">
    <location>
        <begin position="56"/>
        <end position="83"/>
    </location>
</feature>
<dbReference type="GO" id="GO:0005886">
    <property type="term" value="C:plasma membrane"/>
    <property type="evidence" value="ECO:0007669"/>
    <property type="project" value="TreeGrafter"/>
</dbReference>
<proteinExistence type="predicted"/>
<dbReference type="InterPro" id="IPR051679">
    <property type="entry name" value="DASS-Related_Transporters"/>
</dbReference>